<evidence type="ECO:0000259" key="2">
    <source>
        <dbReference type="Pfam" id="PF07007"/>
    </source>
</evidence>
<keyword evidence="4" id="KW-1185">Reference proteome</keyword>
<proteinExistence type="predicted"/>
<dbReference type="EMBL" id="JAPCHY010000008">
    <property type="protein sequence ID" value="MCW4472954.1"/>
    <property type="molecule type" value="Genomic_DNA"/>
</dbReference>
<dbReference type="RefSeq" id="WP_265127940.1">
    <property type="nucleotide sequence ID" value="NZ_JAPCHY010000008.1"/>
</dbReference>
<gene>
    <name evidence="3" type="ORF">OK345_10605</name>
</gene>
<organism evidence="3 4">
    <name type="scientific">Xanthomonas chitinilytica</name>
    <dbReference type="NCBI Taxonomy" id="2989819"/>
    <lineage>
        <taxon>Bacteria</taxon>
        <taxon>Pseudomonadati</taxon>
        <taxon>Pseudomonadota</taxon>
        <taxon>Gammaproteobacteria</taxon>
        <taxon>Lysobacterales</taxon>
        <taxon>Lysobacteraceae</taxon>
        <taxon>Xanthomonas</taxon>
    </lineage>
</organism>
<protein>
    <submittedName>
        <fullName evidence="3">DUF1311 domain-containing protein</fullName>
    </submittedName>
</protein>
<feature type="signal peptide" evidence="1">
    <location>
        <begin position="1"/>
        <end position="19"/>
    </location>
</feature>
<reference evidence="3 4" key="1">
    <citation type="submission" date="2022-10" db="EMBL/GenBank/DDBJ databases">
        <title>Xanthomonas sp. H13-6.</title>
        <authorList>
            <person name="Liu X."/>
            <person name="Deng Z."/>
            <person name="Jiang Y."/>
            <person name="Yu T."/>
            <person name="Ai J."/>
        </authorList>
    </citation>
    <scope>NUCLEOTIDE SEQUENCE [LARGE SCALE GENOMIC DNA]</scope>
    <source>
        <strain evidence="3 4">H13-6</strain>
    </source>
</reference>
<dbReference type="Proteomes" id="UP001209922">
    <property type="component" value="Unassembled WGS sequence"/>
</dbReference>
<dbReference type="InterPro" id="IPR009739">
    <property type="entry name" value="LprI-like_N"/>
</dbReference>
<sequence length="132" mass="14340">MIRSLAALALAATALPAIADPVDCQPPLSTMESDLCQSRALEQAQARLQALYQRALDDLASPACPASAAACREARTALTRAQAHWVAFRDADCEAAYAFHSDGSGRNAARLDCLDRHLAARERQLREHFELH</sequence>
<name>A0ABT3JXL6_9XANT</name>
<comment type="caution">
    <text evidence="3">The sequence shown here is derived from an EMBL/GenBank/DDBJ whole genome shotgun (WGS) entry which is preliminary data.</text>
</comment>
<evidence type="ECO:0000256" key="1">
    <source>
        <dbReference type="SAM" id="SignalP"/>
    </source>
</evidence>
<evidence type="ECO:0000313" key="3">
    <source>
        <dbReference type="EMBL" id="MCW4472954.1"/>
    </source>
</evidence>
<accession>A0ABT3JXL6</accession>
<dbReference type="Pfam" id="PF07007">
    <property type="entry name" value="LprI"/>
    <property type="match status" value="1"/>
</dbReference>
<feature type="chain" id="PRO_5046940375" evidence="1">
    <location>
        <begin position="20"/>
        <end position="132"/>
    </location>
</feature>
<evidence type="ECO:0000313" key="4">
    <source>
        <dbReference type="Proteomes" id="UP001209922"/>
    </source>
</evidence>
<feature type="domain" description="Lysozyme inhibitor LprI-like N-terminal" evidence="2">
    <location>
        <begin position="30"/>
        <end position="125"/>
    </location>
</feature>
<keyword evidence="1" id="KW-0732">Signal</keyword>
<dbReference type="Gene3D" id="1.20.1270.180">
    <property type="match status" value="1"/>
</dbReference>